<dbReference type="Pfam" id="PF24963">
    <property type="entry name" value="DUF7768"/>
    <property type="match status" value="1"/>
</dbReference>
<organism evidence="2 3">
    <name type="scientific">Selenomonas timonae</name>
    <dbReference type="NCBI Taxonomy" id="2754044"/>
    <lineage>
        <taxon>Bacteria</taxon>
        <taxon>Bacillati</taxon>
        <taxon>Bacillota</taxon>
        <taxon>Negativicutes</taxon>
        <taxon>Selenomonadales</taxon>
        <taxon>Selenomonadaceae</taxon>
        <taxon>Selenomonas</taxon>
    </lineage>
</organism>
<dbReference type="RefSeq" id="WP_185979938.1">
    <property type="nucleotide sequence ID" value="NZ_CP060204.1"/>
</dbReference>
<feature type="domain" description="DUF7768" evidence="1">
    <location>
        <begin position="30"/>
        <end position="125"/>
    </location>
</feature>
<dbReference type="Proteomes" id="UP000515480">
    <property type="component" value="Chromosome"/>
</dbReference>
<accession>A0A7G7VI82</accession>
<dbReference type="InterPro" id="IPR056670">
    <property type="entry name" value="DUF7768"/>
</dbReference>
<proteinExistence type="predicted"/>
<gene>
    <name evidence="2" type="ORF">H1B31_08060</name>
</gene>
<evidence type="ECO:0000313" key="3">
    <source>
        <dbReference type="Proteomes" id="UP000515480"/>
    </source>
</evidence>
<sequence length="135" mass="15834">MQHFNESHYPDPTAGAAMRTLEREMNAAFPIIYICSAYRNNLRVNIMRAREYCRFAVRRGCIPLAPHLLFPQFMSEEQDRALAIHMNFVLLRKCRELWAFGTEITEGMEEEIAKARSLCIPIRYFNTKCEEVVWG</sequence>
<dbReference type="KEGG" id="stim:H1B31_08060"/>
<dbReference type="AlphaFoldDB" id="A0A7G7VI82"/>
<name>A0A7G7VI82_9FIRM</name>
<dbReference type="EMBL" id="CP060204">
    <property type="protein sequence ID" value="QNH53825.1"/>
    <property type="molecule type" value="Genomic_DNA"/>
</dbReference>
<keyword evidence="3" id="KW-1185">Reference proteome</keyword>
<dbReference type="Gene3D" id="3.40.50.10400">
    <property type="entry name" value="Hypothetical protein PA1492"/>
    <property type="match status" value="1"/>
</dbReference>
<evidence type="ECO:0000259" key="1">
    <source>
        <dbReference type="Pfam" id="PF24963"/>
    </source>
</evidence>
<evidence type="ECO:0000313" key="2">
    <source>
        <dbReference type="EMBL" id="QNH53825.1"/>
    </source>
</evidence>
<reference evidence="2 3" key="1">
    <citation type="submission" date="2020-07" db="EMBL/GenBank/DDBJ databases">
        <title>Complete genome and description of Selenomonas timonensis sp. nov., a new bacterium isolated from a gingivitis subject.</title>
        <authorList>
            <person name="Antezack A."/>
        </authorList>
    </citation>
    <scope>NUCLEOTIDE SEQUENCE [LARGE SCALE GENOMIC DNA]</scope>
    <source>
        <strain evidence="2 3">Marseille-Q3039</strain>
    </source>
</reference>
<protein>
    <submittedName>
        <fullName evidence="2">DUF4406 domain-containing protein</fullName>
    </submittedName>
</protein>